<evidence type="ECO:0000313" key="2">
    <source>
        <dbReference type="EMBL" id="SEC47768.1"/>
    </source>
</evidence>
<accession>A0A1H4SUN5</accession>
<feature type="chain" id="PRO_5010314762" description="DNA breaking-rejoining protein" evidence="1">
    <location>
        <begin position="24"/>
        <end position="138"/>
    </location>
</feature>
<gene>
    <name evidence="2" type="ORF">SAMN05443244_3557</name>
</gene>
<proteinExistence type="predicted"/>
<dbReference type="Gene3D" id="2.60.120.380">
    <property type="match status" value="1"/>
</dbReference>
<evidence type="ECO:0008006" key="4">
    <source>
        <dbReference type="Google" id="ProtNLM"/>
    </source>
</evidence>
<evidence type="ECO:0000313" key="3">
    <source>
        <dbReference type="Proteomes" id="UP000182409"/>
    </source>
</evidence>
<dbReference type="EMBL" id="FNSD01000001">
    <property type="protein sequence ID" value="SEC47768.1"/>
    <property type="molecule type" value="Genomic_DNA"/>
</dbReference>
<dbReference type="Proteomes" id="UP000182409">
    <property type="component" value="Unassembled WGS sequence"/>
</dbReference>
<dbReference type="AlphaFoldDB" id="A0A1H4SUN5"/>
<keyword evidence="1" id="KW-0732">Signal</keyword>
<name>A0A1H4SUN5_9BACT</name>
<protein>
    <recommendedName>
        <fullName evidence="4">DNA breaking-rejoining protein</fullName>
    </recommendedName>
</protein>
<dbReference type="RefSeq" id="WP_074655308.1">
    <property type="nucleotide sequence ID" value="NZ_FNSD01000001.1"/>
</dbReference>
<evidence type="ECO:0000256" key="1">
    <source>
        <dbReference type="SAM" id="SignalP"/>
    </source>
</evidence>
<sequence>MSHRMIAIAFLAALILSVRPAVAHDQLHRFNVRKDGGAHKERGSVRGYDDVRYLVSIDAAGVLRIALKSGVGSNLFNVYGPGAQLGKDEAIFKGASAGTKAEVPVSEPGDYMIQVFLMRNAARRGTTSRYSLSVELTK</sequence>
<feature type="signal peptide" evidence="1">
    <location>
        <begin position="1"/>
        <end position="23"/>
    </location>
</feature>
<dbReference type="OrthoDB" id="964913at2"/>
<organism evidence="2 3">
    <name type="scientific">Terriglobus roseus</name>
    <dbReference type="NCBI Taxonomy" id="392734"/>
    <lineage>
        <taxon>Bacteria</taxon>
        <taxon>Pseudomonadati</taxon>
        <taxon>Acidobacteriota</taxon>
        <taxon>Terriglobia</taxon>
        <taxon>Terriglobales</taxon>
        <taxon>Acidobacteriaceae</taxon>
        <taxon>Terriglobus</taxon>
    </lineage>
</organism>
<reference evidence="2 3" key="1">
    <citation type="submission" date="2016-10" db="EMBL/GenBank/DDBJ databases">
        <authorList>
            <person name="de Groot N.N."/>
        </authorList>
    </citation>
    <scope>NUCLEOTIDE SEQUENCE [LARGE SCALE GENOMIC DNA]</scope>
    <source>
        <strain evidence="2 3">AB35.6</strain>
    </source>
</reference>